<dbReference type="CDD" id="cd00002">
    <property type="entry name" value="YbaK_deacylase"/>
    <property type="match status" value="1"/>
</dbReference>
<organism evidence="6 7">
    <name type="scientific">Ventrimonas faecis</name>
    <dbReference type="NCBI Taxonomy" id="3133170"/>
    <lineage>
        <taxon>Bacteria</taxon>
        <taxon>Bacillati</taxon>
        <taxon>Bacillota</taxon>
        <taxon>Clostridia</taxon>
        <taxon>Lachnospirales</taxon>
        <taxon>Lachnospiraceae</taxon>
        <taxon>Ventrimonas</taxon>
    </lineage>
</organism>
<dbReference type="PIRSF" id="PIRSF006181">
    <property type="entry name" value="EbsC_YbaK"/>
    <property type="match status" value="1"/>
</dbReference>
<dbReference type="EC" id="4.2.-.-" evidence="4"/>
<name>A0ABV1HKG2_9FIRM</name>
<dbReference type="Proteomes" id="UP001437460">
    <property type="component" value="Unassembled WGS sequence"/>
</dbReference>
<evidence type="ECO:0000256" key="3">
    <source>
        <dbReference type="ARBA" id="ARBA00023239"/>
    </source>
</evidence>
<evidence type="ECO:0000256" key="4">
    <source>
        <dbReference type="PIRNR" id="PIRNR006181"/>
    </source>
</evidence>
<comment type="similarity">
    <text evidence="1 4">Belongs to the prolyl-tRNA editing family. YbaK/EbsC subfamily.</text>
</comment>
<dbReference type="Gene3D" id="3.90.960.10">
    <property type="entry name" value="YbaK/aminoacyl-tRNA synthetase-associated domain"/>
    <property type="match status" value="1"/>
</dbReference>
<dbReference type="InterPro" id="IPR036754">
    <property type="entry name" value="YbaK/aa-tRNA-synt-asso_dom_sf"/>
</dbReference>
<dbReference type="Pfam" id="PF04073">
    <property type="entry name" value="tRNA_edit"/>
    <property type="match status" value="1"/>
</dbReference>
<comment type="caution">
    <text evidence="6">The sequence shown here is derived from an EMBL/GenBank/DDBJ whole genome shotgun (WGS) entry which is preliminary data.</text>
</comment>
<evidence type="ECO:0000256" key="2">
    <source>
        <dbReference type="ARBA" id="ARBA00022917"/>
    </source>
</evidence>
<dbReference type="PANTHER" id="PTHR30411:SF0">
    <property type="entry name" value="CYS-TRNA(PRO)_CYS-TRNA(CYS) DEACYLASE YBAK"/>
    <property type="match status" value="1"/>
</dbReference>
<reference evidence="6 7" key="1">
    <citation type="submission" date="2024-03" db="EMBL/GenBank/DDBJ databases">
        <title>Human intestinal bacterial collection.</title>
        <authorList>
            <person name="Pauvert C."/>
            <person name="Hitch T.C.A."/>
            <person name="Clavel T."/>
        </authorList>
    </citation>
    <scope>NUCLEOTIDE SEQUENCE [LARGE SCALE GENOMIC DNA]</scope>
    <source>
        <strain evidence="6 7">CLA-AP-H27</strain>
    </source>
</reference>
<dbReference type="NCBIfam" id="TIGR00011">
    <property type="entry name" value="YbaK_EbsC"/>
    <property type="match status" value="1"/>
</dbReference>
<evidence type="ECO:0000259" key="5">
    <source>
        <dbReference type="Pfam" id="PF04073"/>
    </source>
</evidence>
<gene>
    <name evidence="6" type="primary">ybaK</name>
    <name evidence="6" type="ORF">WMO41_06475</name>
</gene>
<keyword evidence="7" id="KW-1185">Reference proteome</keyword>
<dbReference type="RefSeq" id="WP_349229040.1">
    <property type="nucleotide sequence ID" value="NZ_JBBMFJ010000010.1"/>
</dbReference>
<sequence length="162" mass="17954">MKQQKKEKTNVMRLLDAAGISYRVQEYEVDENDLSGIHVANQIGEDPDSVFKTLVLKGEKRGFLVCCIPVAEELDLKKVARAVGDKKVEMLPMKELLPTTGYIRGGCSPIGMKKKFPTYIEETAVLFDEIAVSAGIRGAQVILNPEDLKAYTEAEYASLTIE</sequence>
<evidence type="ECO:0000256" key="1">
    <source>
        <dbReference type="ARBA" id="ARBA00009798"/>
    </source>
</evidence>
<keyword evidence="3 4" id="KW-0456">Lyase</keyword>
<dbReference type="PANTHER" id="PTHR30411">
    <property type="entry name" value="CYTOPLASMIC PROTEIN"/>
    <property type="match status" value="1"/>
</dbReference>
<dbReference type="SUPFAM" id="SSF55826">
    <property type="entry name" value="YbaK/ProRS associated domain"/>
    <property type="match status" value="1"/>
</dbReference>
<protein>
    <recommendedName>
        <fullName evidence="4">Cys-tRNA(Pro)/Cys-tRNA(Cys) deacylase</fullName>
        <ecNumber evidence="4">4.2.-.-</ecNumber>
    </recommendedName>
</protein>
<feature type="domain" description="YbaK/aminoacyl-tRNA synthetase-associated" evidence="5">
    <location>
        <begin position="39"/>
        <end position="149"/>
    </location>
</feature>
<accession>A0ABV1HKG2</accession>
<dbReference type="InterPro" id="IPR004369">
    <property type="entry name" value="Prolyl-tRNA_editing_YbaK/EbsC"/>
</dbReference>
<dbReference type="EMBL" id="JBBMFJ010000010">
    <property type="protein sequence ID" value="MEQ2562806.1"/>
    <property type="molecule type" value="Genomic_DNA"/>
</dbReference>
<evidence type="ECO:0000313" key="7">
    <source>
        <dbReference type="Proteomes" id="UP001437460"/>
    </source>
</evidence>
<keyword evidence="2 4" id="KW-0648">Protein biosynthesis</keyword>
<proteinExistence type="inferred from homology"/>
<dbReference type="InterPro" id="IPR007214">
    <property type="entry name" value="YbaK/aa-tRNA-synth-assoc-dom"/>
</dbReference>
<evidence type="ECO:0000313" key="6">
    <source>
        <dbReference type="EMBL" id="MEQ2562806.1"/>
    </source>
</evidence>